<sequence>MRRRLLMNIAIIGCGYVGYNVARLWQKELGFSVTTTTTNPERVKELEAVSQKVFVVRGNDAEGLEKVLQNQEVVLLSVGAKGANTYEETYLHTAKTLVPLLQANSSIKQLIYTGTYSVYGDKNGEWVDESTPLSPTTTNGQILAETEQVLLSASSDRLKVCILRLGGIFGPNRELLKIFSRAAGTTRPGNGEDTTNWIHLDDIVGAIEFARKHQLSGVYNLVNDAYLPSRELLDRLFETHNLPKVSWDASQKSNRPYNVKVSNQKIKQAGYQLIHPQMSF</sequence>
<dbReference type="Gene3D" id="3.40.50.720">
    <property type="entry name" value="NAD(P)-binding Rossmann-like Domain"/>
    <property type="match status" value="1"/>
</dbReference>
<feature type="domain" description="NAD-dependent epimerase/dehydratase" evidence="1">
    <location>
        <begin position="11"/>
        <end position="220"/>
    </location>
</feature>
<evidence type="ECO:0000259" key="1">
    <source>
        <dbReference type="Pfam" id="PF01370"/>
    </source>
</evidence>
<evidence type="ECO:0000313" key="2">
    <source>
        <dbReference type="EMBL" id="MFB2893168.1"/>
    </source>
</evidence>
<dbReference type="InterPro" id="IPR001509">
    <property type="entry name" value="Epimerase_deHydtase"/>
</dbReference>
<dbReference type="PANTHER" id="PTHR48079">
    <property type="entry name" value="PROTEIN YEEZ"/>
    <property type="match status" value="1"/>
</dbReference>
<dbReference type="EMBL" id="JBHFNR010000065">
    <property type="protein sequence ID" value="MFB2893168.1"/>
    <property type="molecule type" value="Genomic_DNA"/>
</dbReference>
<dbReference type="InterPro" id="IPR036291">
    <property type="entry name" value="NAD(P)-bd_dom_sf"/>
</dbReference>
<dbReference type="Pfam" id="PF01370">
    <property type="entry name" value="Epimerase"/>
    <property type="match status" value="1"/>
</dbReference>
<keyword evidence="2" id="KW-0560">Oxidoreductase</keyword>
<keyword evidence="3" id="KW-1185">Reference proteome</keyword>
<organism evidence="2 3">
    <name type="scientific">Floridaenema flaviceps BLCC-F50</name>
    <dbReference type="NCBI Taxonomy" id="3153642"/>
    <lineage>
        <taxon>Bacteria</taxon>
        <taxon>Bacillati</taxon>
        <taxon>Cyanobacteriota</taxon>
        <taxon>Cyanophyceae</taxon>
        <taxon>Oscillatoriophycideae</taxon>
        <taxon>Aerosakkonematales</taxon>
        <taxon>Aerosakkonemataceae</taxon>
        <taxon>Floridanema</taxon>
        <taxon>Floridanema flaviceps</taxon>
    </lineage>
</organism>
<dbReference type="EC" id="1.1.1.290" evidence="2"/>
<accession>A0ABV4XN79</accession>
<dbReference type="RefSeq" id="WP_413262842.1">
    <property type="nucleotide sequence ID" value="NZ_JBHFNR010000065.1"/>
</dbReference>
<proteinExistence type="predicted"/>
<dbReference type="Proteomes" id="UP001576784">
    <property type="component" value="Unassembled WGS sequence"/>
</dbReference>
<name>A0ABV4XN79_9CYAN</name>
<dbReference type="GO" id="GO:0033711">
    <property type="term" value="F:4-phosphoerythronate dehydrogenase activity"/>
    <property type="evidence" value="ECO:0007669"/>
    <property type="project" value="UniProtKB-EC"/>
</dbReference>
<dbReference type="SUPFAM" id="SSF51735">
    <property type="entry name" value="NAD(P)-binding Rossmann-fold domains"/>
    <property type="match status" value="1"/>
</dbReference>
<gene>
    <name evidence="2" type="ORF">ACE1CI_09675</name>
</gene>
<protein>
    <submittedName>
        <fullName evidence="2">SDR family oxidoreductase</fullName>
        <ecNumber evidence="2">1.1.1.290</ecNumber>
    </submittedName>
</protein>
<evidence type="ECO:0000313" key="3">
    <source>
        <dbReference type="Proteomes" id="UP001576784"/>
    </source>
</evidence>
<dbReference type="InterPro" id="IPR051783">
    <property type="entry name" value="NAD(P)-dependent_oxidoreduct"/>
</dbReference>
<dbReference type="CDD" id="cd05266">
    <property type="entry name" value="SDR_a4"/>
    <property type="match status" value="1"/>
</dbReference>
<dbReference type="PANTHER" id="PTHR48079:SF6">
    <property type="entry name" value="NAD(P)-BINDING DOMAIN-CONTAINING PROTEIN-RELATED"/>
    <property type="match status" value="1"/>
</dbReference>
<comment type="caution">
    <text evidence="2">The sequence shown here is derived from an EMBL/GenBank/DDBJ whole genome shotgun (WGS) entry which is preliminary data.</text>
</comment>
<reference evidence="2 3" key="1">
    <citation type="submission" date="2024-09" db="EMBL/GenBank/DDBJ databases">
        <title>Floridaenema gen nov. (Aerosakkonemataceae, Aerosakkonematales ord. nov., Cyanobacteria) from benthic tropical and subtropical fresh waters, with the description of four new species.</title>
        <authorList>
            <person name="Moretto J.A."/>
            <person name="Berthold D.E."/>
            <person name="Lefler F.W."/>
            <person name="Huang I.-S."/>
            <person name="Laughinghouse H. IV."/>
        </authorList>
    </citation>
    <scope>NUCLEOTIDE SEQUENCE [LARGE SCALE GENOMIC DNA]</scope>
    <source>
        <strain evidence="2 3">BLCC-F50</strain>
    </source>
</reference>